<dbReference type="InterPro" id="IPR001878">
    <property type="entry name" value="Znf_CCHC"/>
</dbReference>
<dbReference type="Pfam" id="PF00098">
    <property type="entry name" value="zf-CCHC"/>
    <property type="match status" value="4"/>
</dbReference>
<feature type="compositionally biased region" description="Polar residues" evidence="2">
    <location>
        <begin position="710"/>
        <end position="720"/>
    </location>
</feature>
<feature type="domain" description="CCHC-type" evidence="3">
    <location>
        <begin position="311"/>
        <end position="326"/>
    </location>
</feature>
<feature type="compositionally biased region" description="Acidic residues" evidence="2">
    <location>
        <begin position="174"/>
        <end position="187"/>
    </location>
</feature>
<feature type="domain" description="CCHC-type" evidence="3">
    <location>
        <begin position="203"/>
        <end position="216"/>
    </location>
</feature>
<feature type="region of interest" description="Disordered" evidence="2">
    <location>
        <begin position="640"/>
        <end position="667"/>
    </location>
</feature>
<dbReference type="PROSITE" id="PS50158">
    <property type="entry name" value="ZF_CCHC"/>
    <property type="match status" value="4"/>
</dbReference>
<feature type="region of interest" description="Disordered" evidence="2">
    <location>
        <begin position="1"/>
        <end position="25"/>
    </location>
</feature>
<feature type="region of interest" description="Disordered" evidence="2">
    <location>
        <begin position="116"/>
        <end position="150"/>
    </location>
</feature>
<feature type="region of interest" description="Disordered" evidence="2">
    <location>
        <begin position="265"/>
        <end position="299"/>
    </location>
</feature>
<organism evidence="4 5">
    <name type="scientific">Oryza sativa subsp. japonica</name>
    <name type="common">Rice</name>
    <dbReference type="NCBI Taxonomy" id="39947"/>
    <lineage>
        <taxon>Eukaryota</taxon>
        <taxon>Viridiplantae</taxon>
        <taxon>Streptophyta</taxon>
        <taxon>Embryophyta</taxon>
        <taxon>Tracheophyta</taxon>
        <taxon>Spermatophyta</taxon>
        <taxon>Magnoliopsida</taxon>
        <taxon>Liliopsida</taxon>
        <taxon>Poales</taxon>
        <taxon>Poaceae</taxon>
        <taxon>BOP clade</taxon>
        <taxon>Oryzoideae</taxon>
        <taxon>Oryzeae</taxon>
        <taxon>Oryzinae</taxon>
        <taxon>Oryza</taxon>
        <taxon>Oryza sativa</taxon>
    </lineage>
</organism>
<dbReference type="InterPro" id="IPR005162">
    <property type="entry name" value="Retrotrans_gag_dom"/>
</dbReference>
<dbReference type="InterPro" id="IPR036875">
    <property type="entry name" value="Znf_CCHC_sf"/>
</dbReference>
<sequence length="804" mass="90266">MADNEKGNKVRSQDIGTSSSRVNEAPDTSCVTLVQHLINQNRLLIEILQQHQTPILNLSQIQPQVQLEAVQALTPRVSMPPASRRTHGDVPHVDSKEASIICFMCDEQGHYARECPQQKKKTPMRTEDEVRKMSITSTEWPPPGMTKRQRRNTFRGAPQLTEHLLANGGRVSDNEDSDQVSSDDEDEKSPQGFNQNKMERKACSRCGEIGHVASSCATTCVHCEEDHPPDRCPTSRITCFFCEGTDHVPKDCQFSFLLTKKMANQPASSNGEKHQGNTNPRQDYSFSLTPVPGQRNQNEKRKCRVREDICCFNCQGMGHFADKCPKPRNIAASTSVHATPCNQKLAPQRTVIHASRSSPIARVATAPTPASALPQGVNAQFQPQPSVDKTEASIGIVPLDVRAQQPRNQNWNNPAGTTNVQVPTVQQQCKLSEFLKTEPPTFAIAVDPMEASDWLRTIEKKLGLIQCTDQERVGFATPQLVGPASEWWDSYEASQPEGHTITWNEFSSVFRRSHVPAGMITLRKREFRYLKQADLTVTKYLHEFYRLAHYAPEDVETDEDKQEKFLQGLKDELAVQLLLEDYEDFEKLVDKAMQLESEHNRMTNCKRRIVNIPVFPCGNQRQRTEPLQITGSSVVHQEFLPQEDGRNADNNTSNTNDDDTTNNHGSCLISDHSNKACNVSSIHQDVNDSINVGIQNDNLSNFDTEKDSNGDSNYGTTDANVSKDFQPPIPTPSQNDRPQMDSSTKKTLICYNCKEPGHFSRDCPQPKRNLRHHSGHYARRRQVTRLVVTGANAIPVRPHVNPNL</sequence>
<accession>Q10ID3</accession>
<protein>
    <submittedName>
        <fullName evidence="4">Polyprotein</fullName>
    </submittedName>
</protein>
<dbReference type="Pfam" id="PF03732">
    <property type="entry name" value="Retrotrans_gag"/>
    <property type="match status" value="1"/>
</dbReference>
<dbReference type="AlphaFoldDB" id="Q10ID3"/>
<reference evidence="5" key="2">
    <citation type="journal article" date="2008" name="Nucleic Acids Res.">
        <title>The rice annotation project database (RAP-DB): 2008 update.</title>
        <authorList>
            <consortium name="The rice annotation project (RAP)"/>
        </authorList>
    </citation>
    <scope>GENOME REANNOTATION</scope>
    <source>
        <strain evidence="5">cv. Nipponbare</strain>
    </source>
</reference>
<keyword evidence="1" id="KW-0479">Metal-binding</keyword>
<dbReference type="Gene3D" id="4.10.60.10">
    <property type="entry name" value="Zinc finger, CCHC-type"/>
    <property type="match status" value="3"/>
</dbReference>
<feature type="compositionally biased region" description="Basic and acidic residues" evidence="2">
    <location>
        <begin position="1"/>
        <end position="12"/>
    </location>
</feature>
<gene>
    <name evidence="4" type="primary">OSJNBa0057E11.18</name>
</gene>
<name>Q10ID3_ORYSJ</name>
<reference evidence="5" key="1">
    <citation type="journal article" date="2005" name="Nature">
        <title>The map-based sequence of the rice genome.</title>
        <authorList>
            <consortium name="International rice genome sequencing project (IRGSP)"/>
            <person name="Matsumoto T."/>
            <person name="Wu J."/>
            <person name="Kanamori H."/>
            <person name="Katayose Y."/>
            <person name="Fujisawa M."/>
            <person name="Namiki N."/>
            <person name="Mizuno H."/>
            <person name="Yamamoto K."/>
            <person name="Antonio B.A."/>
            <person name="Baba T."/>
            <person name="Sakata K."/>
            <person name="Nagamura Y."/>
            <person name="Aoki H."/>
            <person name="Arikawa K."/>
            <person name="Arita K."/>
            <person name="Bito T."/>
            <person name="Chiden Y."/>
            <person name="Fujitsuka N."/>
            <person name="Fukunaka R."/>
            <person name="Hamada M."/>
            <person name="Harada C."/>
            <person name="Hayashi A."/>
            <person name="Hijishita S."/>
            <person name="Honda M."/>
            <person name="Hosokawa S."/>
            <person name="Ichikawa Y."/>
            <person name="Idonuma A."/>
            <person name="Iijima M."/>
            <person name="Ikeda M."/>
            <person name="Ikeno M."/>
            <person name="Ito K."/>
            <person name="Ito S."/>
            <person name="Ito T."/>
            <person name="Ito Y."/>
            <person name="Ito Y."/>
            <person name="Iwabuchi A."/>
            <person name="Kamiya K."/>
            <person name="Karasawa W."/>
            <person name="Kurita K."/>
            <person name="Katagiri S."/>
            <person name="Kikuta A."/>
            <person name="Kobayashi H."/>
            <person name="Kobayashi N."/>
            <person name="Machita K."/>
            <person name="Maehara T."/>
            <person name="Masukawa M."/>
            <person name="Mizubayashi T."/>
            <person name="Mukai Y."/>
            <person name="Nagasaki H."/>
            <person name="Nagata Y."/>
            <person name="Naito S."/>
            <person name="Nakashima M."/>
            <person name="Nakama Y."/>
            <person name="Nakamichi Y."/>
            <person name="Nakamura M."/>
            <person name="Meguro A."/>
            <person name="Negishi M."/>
            <person name="Ohta I."/>
            <person name="Ohta T."/>
            <person name="Okamoto M."/>
            <person name="Ono N."/>
            <person name="Saji S."/>
            <person name="Sakaguchi M."/>
            <person name="Sakai K."/>
            <person name="Shibata M."/>
            <person name="Shimokawa T."/>
            <person name="Song J."/>
            <person name="Takazaki Y."/>
            <person name="Terasawa K."/>
            <person name="Tsugane M."/>
            <person name="Tsuji K."/>
            <person name="Ueda S."/>
            <person name="Waki K."/>
            <person name="Yamagata H."/>
            <person name="Yamamoto M."/>
            <person name="Yamamoto S."/>
            <person name="Yamane H."/>
            <person name="Yoshiki S."/>
            <person name="Yoshihara R."/>
            <person name="Yukawa K."/>
            <person name="Zhong H."/>
            <person name="Yano M."/>
            <person name="Yuan Q."/>
            <person name="Ouyang S."/>
            <person name="Liu J."/>
            <person name="Jones K.M."/>
            <person name="Gansberger K."/>
            <person name="Moffat K."/>
            <person name="Hill J."/>
            <person name="Bera J."/>
            <person name="Fadrosh D."/>
            <person name="Jin S."/>
            <person name="Johri S."/>
            <person name="Kim M."/>
            <person name="Overton L."/>
            <person name="Reardon M."/>
            <person name="Tsitrin T."/>
            <person name="Vuong H."/>
            <person name="Weaver B."/>
            <person name="Ciecko A."/>
            <person name="Tallon L."/>
            <person name="Jackson J."/>
            <person name="Pai G."/>
            <person name="Aken S.V."/>
            <person name="Utterback T."/>
            <person name="Reidmuller S."/>
            <person name="Feldblyum T."/>
            <person name="Hsiao J."/>
            <person name="Zismann V."/>
            <person name="Iobst S."/>
            <person name="de Vazeille A.R."/>
            <person name="Buell C.R."/>
            <person name="Ying K."/>
            <person name="Li Y."/>
            <person name="Lu T."/>
            <person name="Huang Y."/>
            <person name="Zhao Q."/>
            <person name="Feng Q."/>
            <person name="Zhang L."/>
            <person name="Zhu J."/>
            <person name="Weng Q."/>
            <person name="Mu J."/>
            <person name="Lu Y."/>
            <person name="Fan D."/>
            <person name="Liu Y."/>
            <person name="Guan J."/>
            <person name="Zhang Y."/>
            <person name="Yu S."/>
            <person name="Liu X."/>
            <person name="Zhang Y."/>
            <person name="Hong G."/>
            <person name="Han B."/>
            <person name="Choisne N."/>
            <person name="Demange N."/>
            <person name="Orjeda G."/>
            <person name="Samain S."/>
            <person name="Cattolico L."/>
            <person name="Pelletier E."/>
            <person name="Couloux A."/>
            <person name="Segurens B."/>
            <person name="Wincker P."/>
            <person name="D'Hont A."/>
            <person name="Scarpelli C."/>
            <person name="Weissenbach J."/>
            <person name="Salanoubat M."/>
            <person name="Quetier F."/>
            <person name="Yu Y."/>
            <person name="Kim H.R."/>
            <person name="Rambo T."/>
            <person name="Currie J."/>
            <person name="Collura K."/>
            <person name="Luo M."/>
            <person name="Yang T."/>
            <person name="Ammiraju J.S.S."/>
            <person name="Engler F."/>
            <person name="Soderlund C."/>
            <person name="Wing R.A."/>
            <person name="Palmer L.E."/>
            <person name="de la Bastide M."/>
            <person name="Spiegel L."/>
            <person name="Nascimento L."/>
            <person name="Zutavern T."/>
            <person name="O'Shaughnessy A."/>
            <person name="Dike S."/>
            <person name="Dedhia N."/>
            <person name="Preston R."/>
            <person name="Balija V."/>
            <person name="McCombie W.R."/>
            <person name="Chow T."/>
            <person name="Chen H."/>
            <person name="Chung M."/>
            <person name="Chen C."/>
            <person name="Shaw J."/>
            <person name="Wu H."/>
            <person name="Hsiao K."/>
            <person name="Chao Y."/>
            <person name="Chu M."/>
            <person name="Cheng C."/>
            <person name="Hour A."/>
            <person name="Lee P."/>
            <person name="Lin S."/>
            <person name="Lin Y."/>
            <person name="Liou J."/>
            <person name="Liu S."/>
            <person name="Hsing Y."/>
            <person name="Raghuvanshi S."/>
            <person name="Mohanty A."/>
            <person name="Bharti A.K."/>
            <person name="Gaur A."/>
            <person name="Gupta V."/>
            <person name="Kumar D."/>
            <person name="Ravi V."/>
            <person name="Vij S."/>
            <person name="Kapur A."/>
            <person name="Khurana P."/>
            <person name="Khurana P."/>
            <person name="Khurana J.P."/>
            <person name="Tyagi A.K."/>
            <person name="Gaikwad K."/>
            <person name="Singh A."/>
            <person name="Dalal V."/>
            <person name="Srivastava S."/>
            <person name="Dixit A."/>
            <person name="Pal A.K."/>
            <person name="Ghazi I.A."/>
            <person name="Yadav M."/>
            <person name="Pandit A."/>
            <person name="Bhargava A."/>
            <person name="Sureshbabu K."/>
            <person name="Batra K."/>
            <person name="Sharma T.R."/>
            <person name="Mohapatra T."/>
            <person name="Singh N.K."/>
            <person name="Messing J."/>
            <person name="Nelson A.B."/>
            <person name="Fuks G."/>
            <person name="Kavchok S."/>
            <person name="Keizer G."/>
            <person name="Linton E."/>
            <person name="Llaca V."/>
            <person name="Song R."/>
            <person name="Tanyolac B."/>
            <person name="Young S."/>
            <person name="Ho-Il K."/>
            <person name="Hahn J.H."/>
            <person name="Sangsakoo G."/>
            <person name="Vanavichit A."/>
            <person name="de Mattos Luiz.A.T."/>
            <person name="Zimmer P.D."/>
            <person name="Malone G."/>
            <person name="Dellagostin O."/>
            <person name="de Oliveira A.C."/>
            <person name="Bevan M."/>
            <person name="Bancroft I."/>
            <person name="Minx P."/>
            <person name="Cordum H."/>
            <person name="Wilson R."/>
            <person name="Cheng Z."/>
            <person name="Jin W."/>
            <person name="Jiang J."/>
            <person name="Leong S.A."/>
            <person name="Iwama H."/>
            <person name="Gojobori T."/>
            <person name="Itoh T."/>
            <person name="Niimura Y."/>
            <person name="Fujii Y."/>
            <person name="Habara T."/>
            <person name="Sakai H."/>
            <person name="Sato Y."/>
            <person name="Wilson G."/>
            <person name="Kumar K."/>
            <person name="McCouch S."/>
            <person name="Juretic N."/>
            <person name="Hoen D."/>
            <person name="Wright S."/>
            <person name="Bruskiewich R."/>
            <person name="Bureau T."/>
            <person name="Miyao A."/>
            <person name="Hirochika H."/>
            <person name="Nishikawa T."/>
            <person name="Kadowaki K."/>
            <person name="Sugiura M."/>
            <person name="Burr B."/>
            <person name="Sasaki T."/>
        </authorList>
    </citation>
    <scope>NUCLEOTIDE SEQUENCE [LARGE SCALE GENOMIC DNA]</scope>
    <source>
        <strain evidence="5">cv. Nipponbare</strain>
    </source>
</reference>
<dbReference type="PANTHER" id="PTHR23002">
    <property type="entry name" value="ZINC FINGER CCHC DOMAIN CONTAINING PROTEIN"/>
    <property type="match status" value="1"/>
</dbReference>
<keyword evidence="1" id="KW-0863">Zinc-finger</keyword>
<feature type="domain" description="CCHC-type" evidence="3">
    <location>
        <begin position="102"/>
        <end position="117"/>
    </location>
</feature>
<evidence type="ECO:0000313" key="4">
    <source>
        <dbReference type="EMBL" id="AAN64457.1"/>
    </source>
</evidence>
<dbReference type="SUPFAM" id="SSF57756">
    <property type="entry name" value="Retrovirus zinc finger-like domains"/>
    <property type="match status" value="3"/>
</dbReference>
<evidence type="ECO:0000313" key="5">
    <source>
        <dbReference type="Proteomes" id="UP000000763"/>
    </source>
</evidence>
<feature type="compositionally biased region" description="Polar residues" evidence="2">
    <location>
        <begin position="265"/>
        <end position="288"/>
    </location>
</feature>
<feature type="region of interest" description="Disordered" evidence="2">
    <location>
        <begin position="164"/>
        <end position="196"/>
    </location>
</feature>
<evidence type="ECO:0000256" key="1">
    <source>
        <dbReference type="PROSITE-ProRule" id="PRU00047"/>
    </source>
</evidence>
<keyword evidence="1" id="KW-0862">Zinc</keyword>
<dbReference type="InterPro" id="IPR051714">
    <property type="entry name" value="Znf_CCHC_NABP"/>
</dbReference>
<dbReference type="GO" id="GO:0003676">
    <property type="term" value="F:nucleic acid binding"/>
    <property type="evidence" value="ECO:0007669"/>
    <property type="project" value="InterPro"/>
</dbReference>
<dbReference type="GO" id="GO:0008270">
    <property type="term" value="F:zinc ion binding"/>
    <property type="evidence" value="ECO:0007669"/>
    <property type="project" value="UniProtKB-KW"/>
</dbReference>
<feature type="compositionally biased region" description="Polar residues" evidence="2">
    <location>
        <begin position="732"/>
        <end position="742"/>
    </location>
</feature>
<dbReference type="SMART" id="SM00343">
    <property type="entry name" value="ZnF_C2HC"/>
    <property type="match status" value="5"/>
</dbReference>
<dbReference type="EMBL" id="AC091234">
    <property type="protein sequence ID" value="AAN64457.1"/>
    <property type="molecule type" value="Genomic_DNA"/>
</dbReference>
<feature type="domain" description="CCHC-type" evidence="3">
    <location>
        <begin position="750"/>
        <end position="765"/>
    </location>
</feature>
<evidence type="ECO:0000259" key="3">
    <source>
        <dbReference type="PROSITE" id="PS50158"/>
    </source>
</evidence>
<feature type="region of interest" description="Disordered" evidence="2">
    <location>
        <begin position="698"/>
        <end position="742"/>
    </location>
</feature>
<evidence type="ECO:0000256" key="2">
    <source>
        <dbReference type="SAM" id="MobiDB-lite"/>
    </source>
</evidence>
<proteinExistence type="predicted"/>
<dbReference type="Proteomes" id="UP000000763">
    <property type="component" value="Chromosome 3"/>
</dbReference>